<evidence type="ECO:0000259" key="1">
    <source>
        <dbReference type="Pfam" id="PF17667"/>
    </source>
</evidence>
<dbReference type="EMBL" id="HE797061">
    <property type="protein sequence ID" value="CCM02054.1"/>
    <property type="molecule type" value="Genomic_DNA"/>
</dbReference>
<reference evidence="2 3" key="1">
    <citation type="journal article" date="2012" name="Appl. Environ. Microbiol.">
        <title>Short-read sequencing for genomic analysis of the brown rot fungus Fibroporia radiculosa.</title>
        <authorList>
            <person name="Tang J.D."/>
            <person name="Perkins A.D."/>
            <person name="Sonstegard T.S."/>
            <person name="Schroeder S.G."/>
            <person name="Burgess S.C."/>
            <person name="Diehl S.V."/>
        </authorList>
    </citation>
    <scope>NUCLEOTIDE SEQUENCE [LARGE SCALE GENOMIC DNA]</scope>
    <source>
        <strain evidence="2 3">TFFH 294</strain>
    </source>
</reference>
<dbReference type="InParanoid" id="J4H2S9"/>
<gene>
    <name evidence="2" type="ORF">FIBRA_04130</name>
</gene>
<dbReference type="OrthoDB" id="5584477at2759"/>
<dbReference type="AlphaFoldDB" id="J4H2S9"/>
<feature type="domain" description="Fungal-type protein kinase" evidence="1">
    <location>
        <begin position="82"/>
        <end position="202"/>
    </location>
</feature>
<sequence length="218" mass="24280">MAHACSAFPSVVCNTVPTNDQGDAVNDEQAVTVTKMSTKGKGCDWELLEWDVFSFGYNVLGLPEDIARPAPPSESVERTSPRTVRVLLMPALVLIRNLESPEDLVKAWVDCYRCSFRLWMHGVKDTDINLDNMMRDPISKRGILCSCDLARNPYDASSATKQEHSGTVPFMACALLTKNYRADQATRLYCHDLESCIWVLAYALLSDAAPDVKVWDTV</sequence>
<evidence type="ECO:0000313" key="2">
    <source>
        <dbReference type="EMBL" id="CCM02054.1"/>
    </source>
</evidence>
<protein>
    <recommendedName>
        <fullName evidence="1">Fungal-type protein kinase domain-containing protein</fullName>
    </recommendedName>
</protein>
<dbReference type="InterPro" id="IPR040976">
    <property type="entry name" value="Pkinase_fungal"/>
</dbReference>
<dbReference type="Proteomes" id="UP000006352">
    <property type="component" value="Unassembled WGS sequence"/>
</dbReference>
<evidence type="ECO:0000313" key="3">
    <source>
        <dbReference type="Proteomes" id="UP000006352"/>
    </source>
</evidence>
<proteinExistence type="predicted"/>
<organism evidence="2 3">
    <name type="scientific">Fibroporia radiculosa</name>
    <dbReference type="NCBI Taxonomy" id="599839"/>
    <lineage>
        <taxon>Eukaryota</taxon>
        <taxon>Fungi</taxon>
        <taxon>Dikarya</taxon>
        <taxon>Basidiomycota</taxon>
        <taxon>Agaricomycotina</taxon>
        <taxon>Agaricomycetes</taxon>
        <taxon>Polyporales</taxon>
        <taxon>Fibroporiaceae</taxon>
        <taxon>Fibroporia</taxon>
    </lineage>
</organism>
<accession>J4H2S9</accession>
<dbReference type="RefSeq" id="XP_012181337.1">
    <property type="nucleotide sequence ID" value="XM_012325947.1"/>
</dbReference>
<dbReference type="GeneID" id="24096965"/>
<dbReference type="Pfam" id="PF17667">
    <property type="entry name" value="Pkinase_fungal"/>
    <property type="match status" value="1"/>
</dbReference>
<keyword evidence="3" id="KW-1185">Reference proteome</keyword>
<dbReference type="HOGENOM" id="CLU_1266910_0_0_1"/>
<name>J4H2S9_9APHY</name>